<dbReference type="PROSITE" id="PS01124">
    <property type="entry name" value="HTH_ARAC_FAMILY_2"/>
    <property type="match status" value="1"/>
</dbReference>
<dbReference type="InterPro" id="IPR001789">
    <property type="entry name" value="Sig_transdc_resp-reg_receiver"/>
</dbReference>
<dbReference type="InterPro" id="IPR009057">
    <property type="entry name" value="Homeodomain-like_sf"/>
</dbReference>
<feature type="domain" description="Response regulatory" evidence="10">
    <location>
        <begin position="7"/>
        <end position="124"/>
    </location>
</feature>
<proteinExistence type="predicted"/>
<evidence type="ECO:0000256" key="3">
    <source>
        <dbReference type="ARBA" id="ARBA00022553"/>
    </source>
</evidence>
<evidence type="ECO:0000256" key="6">
    <source>
        <dbReference type="ARBA" id="ARBA00023125"/>
    </source>
</evidence>
<evidence type="ECO:0000256" key="4">
    <source>
        <dbReference type="ARBA" id="ARBA00023012"/>
    </source>
</evidence>
<keyword evidence="2" id="KW-0963">Cytoplasm</keyword>
<dbReference type="InterPro" id="IPR011006">
    <property type="entry name" value="CheY-like_superfamily"/>
</dbReference>
<gene>
    <name evidence="11" type="ORF">I8J29_22595</name>
</gene>
<keyword evidence="5" id="KW-0805">Transcription regulation</keyword>
<keyword evidence="3 8" id="KW-0597">Phosphoprotein</keyword>
<reference evidence="11 12" key="1">
    <citation type="submission" date="2021-03" db="EMBL/GenBank/DDBJ databases">
        <title>Paenibacillus artemisicola MWE-103 whole genome sequence.</title>
        <authorList>
            <person name="Ham Y.J."/>
        </authorList>
    </citation>
    <scope>NUCLEOTIDE SEQUENCE [LARGE SCALE GENOMIC DNA]</scope>
    <source>
        <strain evidence="11 12">MWE-103</strain>
    </source>
</reference>
<sequence length="546" mass="62502">MDHYALKLLIVDDKPAEREGIRDIFNWDSIGIHIVGEAENGREGIEKAKQLLPDIIITDIVMPQFDGFKMIEEIRSFLPDIKVIFMSCFDNFNFVKSAIDLDAMGYVLKPVISGELLATVSKVTGIHIRELERRKEEEDLLRRLRESLPILREQFYKDILIGKFESSDEVWDKNKFLDARLMPGQFIVMMTELDGSGGKLGESSEISKQLLHMKIAECIEKICMESGLGSSFCITSVDKARFALILNHSEDSAKDFTTEALADKLKSGIHSQFGLVLTIGVSSSTTDILHIGRRYQEACDALKFKSYLGANQTINYADIYSDSSPNELNTFNAVAVQNELKYLLKTGERSDISKFVDELFHHDRDEMNRQYIQFVCISVISYIQIHLIELNESLSSIFDNEFIVFEKISQMHTIPELQQWLKSLIESVSLHLNSKHHKKNKKVIDTILAFMEEHYFEELSVSSIASKVYLSPCYTNYIFRKETGETLMEHLAGTRIEEAKKLLKGSLLKVYEISEKVGYKNNSYFSTVFKERCGMTPLEYRDRGVI</sequence>
<evidence type="ECO:0000256" key="8">
    <source>
        <dbReference type="PROSITE-ProRule" id="PRU00169"/>
    </source>
</evidence>
<evidence type="ECO:0000256" key="1">
    <source>
        <dbReference type="ARBA" id="ARBA00004496"/>
    </source>
</evidence>
<keyword evidence="12" id="KW-1185">Reference proteome</keyword>
<dbReference type="PROSITE" id="PS50110">
    <property type="entry name" value="RESPONSE_REGULATORY"/>
    <property type="match status" value="1"/>
</dbReference>
<feature type="domain" description="HTH araC/xylS-type" evidence="9">
    <location>
        <begin position="445"/>
        <end position="543"/>
    </location>
</feature>
<protein>
    <submittedName>
        <fullName evidence="11">Response regulator</fullName>
    </submittedName>
</protein>
<keyword evidence="6" id="KW-0238">DNA-binding</keyword>
<organism evidence="11 12">
    <name type="scientific">Paenibacillus artemisiicola</name>
    <dbReference type="NCBI Taxonomy" id="1172618"/>
    <lineage>
        <taxon>Bacteria</taxon>
        <taxon>Bacillati</taxon>
        <taxon>Bacillota</taxon>
        <taxon>Bacilli</taxon>
        <taxon>Bacillales</taxon>
        <taxon>Paenibacillaceae</taxon>
        <taxon>Paenibacillus</taxon>
    </lineage>
</organism>
<dbReference type="PROSITE" id="PS00041">
    <property type="entry name" value="HTH_ARAC_FAMILY_1"/>
    <property type="match status" value="1"/>
</dbReference>
<feature type="modified residue" description="4-aspartylphosphate" evidence="8">
    <location>
        <position position="59"/>
    </location>
</feature>
<evidence type="ECO:0000256" key="2">
    <source>
        <dbReference type="ARBA" id="ARBA00022490"/>
    </source>
</evidence>
<dbReference type="PANTHER" id="PTHR42713">
    <property type="entry name" value="HISTIDINE KINASE-RELATED"/>
    <property type="match status" value="1"/>
</dbReference>
<dbReference type="Proteomes" id="UP000670947">
    <property type="component" value="Unassembled WGS sequence"/>
</dbReference>
<comment type="caution">
    <text evidence="11">The sequence shown here is derived from an EMBL/GenBank/DDBJ whole genome shotgun (WGS) entry which is preliminary data.</text>
</comment>
<dbReference type="InterPro" id="IPR020449">
    <property type="entry name" value="Tscrpt_reg_AraC-type_HTH"/>
</dbReference>
<dbReference type="PANTHER" id="PTHR42713:SF3">
    <property type="entry name" value="TRANSCRIPTIONAL REGULATORY PROTEIN HPTR"/>
    <property type="match status" value="1"/>
</dbReference>
<dbReference type="Gene3D" id="1.10.10.60">
    <property type="entry name" value="Homeodomain-like"/>
    <property type="match status" value="2"/>
</dbReference>
<dbReference type="PRINTS" id="PR00032">
    <property type="entry name" value="HTHARAC"/>
</dbReference>
<dbReference type="InterPro" id="IPR018062">
    <property type="entry name" value="HTH_AraC-typ_CS"/>
</dbReference>
<evidence type="ECO:0000313" key="12">
    <source>
        <dbReference type="Proteomes" id="UP000670947"/>
    </source>
</evidence>
<dbReference type="SMART" id="SM00448">
    <property type="entry name" value="REC"/>
    <property type="match status" value="1"/>
</dbReference>
<dbReference type="SMART" id="SM00342">
    <property type="entry name" value="HTH_ARAC"/>
    <property type="match status" value="1"/>
</dbReference>
<keyword evidence="7" id="KW-0804">Transcription</keyword>
<accession>A0ABS3WFE1</accession>
<dbReference type="RefSeq" id="WP_208849734.1">
    <property type="nucleotide sequence ID" value="NZ_JAGGDJ010000026.1"/>
</dbReference>
<evidence type="ECO:0000256" key="7">
    <source>
        <dbReference type="ARBA" id="ARBA00023163"/>
    </source>
</evidence>
<dbReference type="Pfam" id="PF17853">
    <property type="entry name" value="GGDEF_2"/>
    <property type="match status" value="1"/>
</dbReference>
<dbReference type="Pfam" id="PF00072">
    <property type="entry name" value="Response_reg"/>
    <property type="match status" value="1"/>
</dbReference>
<comment type="subcellular location">
    <subcellularLocation>
        <location evidence="1">Cytoplasm</location>
    </subcellularLocation>
</comment>
<evidence type="ECO:0000259" key="10">
    <source>
        <dbReference type="PROSITE" id="PS50110"/>
    </source>
</evidence>
<dbReference type="Pfam" id="PF12833">
    <property type="entry name" value="HTH_18"/>
    <property type="match status" value="1"/>
</dbReference>
<name>A0ABS3WFE1_9BACL</name>
<dbReference type="SUPFAM" id="SSF52172">
    <property type="entry name" value="CheY-like"/>
    <property type="match status" value="1"/>
</dbReference>
<dbReference type="InterPro" id="IPR041522">
    <property type="entry name" value="CdaR_GGDEF"/>
</dbReference>
<keyword evidence="4" id="KW-0902">Two-component regulatory system</keyword>
<dbReference type="EMBL" id="JAGGDJ010000026">
    <property type="protein sequence ID" value="MBO7746997.1"/>
    <property type="molecule type" value="Genomic_DNA"/>
</dbReference>
<dbReference type="SUPFAM" id="SSF46689">
    <property type="entry name" value="Homeodomain-like"/>
    <property type="match status" value="2"/>
</dbReference>
<dbReference type="InterPro" id="IPR051552">
    <property type="entry name" value="HptR"/>
</dbReference>
<evidence type="ECO:0000313" key="11">
    <source>
        <dbReference type="EMBL" id="MBO7746997.1"/>
    </source>
</evidence>
<dbReference type="CDD" id="cd17536">
    <property type="entry name" value="REC_YesN-like"/>
    <property type="match status" value="1"/>
</dbReference>
<evidence type="ECO:0000259" key="9">
    <source>
        <dbReference type="PROSITE" id="PS01124"/>
    </source>
</evidence>
<dbReference type="InterPro" id="IPR018060">
    <property type="entry name" value="HTH_AraC"/>
</dbReference>
<dbReference type="Gene3D" id="3.40.50.2300">
    <property type="match status" value="1"/>
</dbReference>
<evidence type="ECO:0000256" key="5">
    <source>
        <dbReference type="ARBA" id="ARBA00023015"/>
    </source>
</evidence>